<dbReference type="InterPro" id="IPR018978">
    <property type="entry name" value="SDO1/SBDS_central"/>
</dbReference>
<evidence type="ECO:0000256" key="2">
    <source>
        <dbReference type="ARBA" id="ARBA00007433"/>
    </source>
</evidence>
<dbReference type="Gene3D" id="1.10.10.900">
    <property type="entry name" value="SBDS protein C-terminal domain, subdomain 1"/>
    <property type="match status" value="1"/>
</dbReference>
<evidence type="ECO:0000256" key="1">
    <source>
        <dbReference type="ARBA" id="ARBA00004496"/>
    </source>
</evidence>
<reference evidence="9" key="1">
    <citation type="submission" date="2022-11" db="UniProtKB">
        <authorList>
            <consortium name="WormBaseParasite"/>
        </authorList>
    </citation>
    <scope>IDENTIFICATION</scope>
</reference>
<dbReference type="Gene3D" id="3.30.1250.10">
    <property type="entry name" value="Ribosome maturation protein SBDS, N-terminal domain"/>
    <property type="match status" value="1"/>
</dbReference>
<feature type="domain" description="Ribosome maturation protein SDO1/SBDS N-terminal" evidence="6">
    <location>
        <begin position="1"/>
        <end position="53"/>
    </location>
</feature>
<name>A0A914C1Q2_9BILA</name>
<evidence type="ECO:0000259" key="7">
    <source>
        <dbReference type="Pfam" id="PF09377"/>
    </source>
</evidence>
<keyword evidence="3" id="KW-0963">Cytoplasm</keyword>
<accession>A0A914C1Q2</accession>
<dbReference type="AlphaFoldDB" id="A0A914C1Q2"/>
<dbReference type="InterPro" id="IPR036786">
    <property type="entry name" value="Ribosome_mat_SBDS_N_sf"/>
</dbReference>
<evidence type="ECO:0000256" key="5">
    <source>
        <dbReference type="ARBA" id="ARBA00049708"/>
    </source>
</evidence>
<dbReference type="GO" id="GO:0042254">
    <property type="term" value="P:ribosome biogenesis"/>
    <property type="evidence" value="ECO:0007669"/>
    <property type="project" value="UniProtKB-KW"/>
</dbReference>
<dbReference type="Proteomes" id="UP000887540">
    <property type="component" value="Unplaced"/>
</dbReference>
<evidence type="ECO:0000259" key="6">
    <source>
        <dbReference type="Pfam" id="PF01172"/>
    </source>
</evidence>
<dbReference type="PANTHER" id="PTHR10927:SF1">
    <property type="entry name" value="RIBOSOME MATURATION PROTEIN SBDS"/>
    <property type="match status" value="1"/>
</dbReference>
<comment type="similarity">
    <text evidence="2">Belongs to the SDO1/SBDS family.</text>
</comment>
<keyword evidence="8" id="KW-1185">Reference proteome</keyword>
<evidence type="ECO:0000256" key="4">
    <source>
        <dbReference type="ARBA" id="ARBA00022517"/>
    </source>
</evidence>
<comment type="subcellular location">
    <subcellularLocation>
        <location evidence="1">Cytoplasm</location>
    </subcellularLocation>
</comment>
<dbReference type="WBParaSite" id="ACRNAN_Path_1518.g5909.t1">
    <property type="protein sequence ID" value="ACRNAN_Path_1518.g5909.t1"/>
    <property type="gene ID" value="ACRNAN_Path_1518.g5909"/>
</dbReference>
<dbReference type="InterPro" id="IPR019783">
    <property type="entry name" value="SDO1/SBDS_N"/>
</dbReference>
<dbReference type="SUPFAM" id="SSF89895">
    <property type="entry name" value="FYSH domain"/>
    <property type="match status" value="1"/>
</dbReference>
<sequence>MKKNGKRFEIACYKNKVVNWRNKTEKDINEVLQTTNIFTNVSKGQLAKKDELQILEKGDLQVSDKERQVQSETSFKEVATLIANMCVNPDTKRAYSTAVIEKALRDQHFNLKTNRSAKQHSGPISDFNSPVTAEQRCSVLTALFSFDSADQIEQRCYSAVTALSDLNSAVTALFKMNSVSKFT</sequence>
<comment type="subunit">
    <text evidence="5">Associates with the 60S ribosomal subunit.</text>
</comment>
<dbReference type="Pfam" id="PF01172">
    <property type="entry name" value="SBDS_N"/>
    <property type="match status" value="1"/>
</dbReference>
<dbReference type="SUPFAM" id="SSF109728">
    <property type="entry name" value="Hypothetical protein AF0491, middle domain"/>
    <property type="match status" value="1"/>
</dbReference>
<dbReference type="InterPro" id="IPR039100">
    <property type="entry name" value="Sdo1/SBDS-like"/>
</dbReference>
<protein>
    <submittedName>
        <fullName evidence="9">Ribosome maturation protein SBDS</fullName>
    </submittedName>
</protein>
<dbReference type="InterPro" id="IPR037188">
    <property type="entry name" value="Sdo1/SBDS_central_sf"/>
</dbReference>
<evidence type="ECO:0000313" key="9">
    <source>
        <dbReference type="WBParaSite" id="ACRNAN_Path_1518.g5909.t1"/>
    </source>
</evidence>
<dbReference type="Pfam" id="PF09377">
    <property type="entry name" value="SBDS_domain_II"/>
    <property type="match status" value="1"/>
</dbReference>
<dbReference type="GO" id="GO:0005737">
    <property type="term" value="C:cytoplasm"/>
    <property type="evidence" value="ECO:0007669"/>
    <property type="project" value="UniProtKB-SubCell"/>
</dbReference>
<feature type="domain" description="Ribosome maturation protein SDO1/SBDS central" evidence="7">
    <location>
        <begin position="76"/>
        <end position="120"/>
    </location>
</feature>
<organism evidence="8 9">
    <name type="scientific">Acrobeloides nanus</name>
    <dbReference type="NCBI Taxonomy" id="290746"/>
    <lineage>
        <taxon>Eukaryota</taxon>
        <taxon>Metazoa</taxon>
        <taxon>Ecdysozoa</taxon>
        <taxon>Nematoda</taxon>
        <taxon>Chromadorea</taxon>
        <taxon>Rhabditida</taxon>
        <taxon>Tylenchina</taxon>
        <taxon>Cephalobomorpha</taxon>
        <taxon>Cephaloboidea</taxon>
        <taxon>Cephalobidae</taxon>
        <taxon>Acrobeloides</taxon>
    </lineage>
</organism>
<evidence type="ECO:0000313" key="8">
    <source>
        <dbReference type="Proteomes" id="UP000887540"/>
    </source>
</evidence>
<evidence type="ECO:0000256" key="3">
    <source>
        <dbReference type="ARBA" id="ARBA00022490"/>
    </source>
</evidence>
<keyword evidence="4" id="KW-0690">Ribosome biogenesis</keyword>
<proteinExistence type="inferred from homology"/>
<dbReference type="PANTHER" id="PTHR10927">
    <property type="entry name" value="RIBOSOME MATURATION PROTEIN SBDS"/>
    <property type="match status" value="1"/>
</dbReference>